<keyword evidence="3" id="KW-1185">Reference proteome</keyword>
<gene>
    <name evidence="2" type="ORF">HanXRQr2_Chr03g0091721</name>
</gene>
<evidence type="ECO:0000313" key="3">
    <source>
        <dbReference type="Proteomes" id="UP000215914"/>
    </source>
</evidence>
<name>A0A9K3NVD9_HELAN</name>
<comment type="caution">
    <text evidence="2">The sequence shown here is derived from an EMBL/GenBank/DDBJ whole genome shotgun (WGS) entry which is preliminary data.</text>
</comment>
<feature type="region of interest" description="Disordered" evidence="1">
    <location>
        <begin position="14"/>
        <end position="57"/>
    </location>
</feature>
<dbReference type="EMBL" id="MNCJ02000318">
    <property type="protein sequence ID" value="KAF5812888.1"/>
    <property type="molecule type" value="Genomic_DNA"/>
</dbReference>
<proteinExistence type="predicted"/>
<accession>A0A9K3NVD9</accession>
<evidence type="ECO:0000256" key="1">
    <source>
        <dbReference type="SAM" id="MobiDB-lite"/>
    </source>
</evidence>
<dbReference type="Gramene" id="mRNA:HanXRQr2_Chr03g0091721">
    <property type="protein sequence ID" value="mRNA:HanXRQr2_Chr03g0091721"/>
    <property type="gene ID" value="HanXRQr2_Chr03g0091721"/>
</dbReference>
<dbReference type="AlphaFoldDB" id="A0A9K3NVD9"/>
<feature type="compositionally biased region" description="Polar residues" evidence="1">
    <location>
        <begin position="25"/>
        <end position="50"/>
    </location>
</feature>
<reference evidence="2" key="2">
    <citation type="submission" date="2020-06" db="EMBL/GenBank/DDBJ databases">
        <title>Helianthus annuus Genome sequencing and assembly Release 2.</title>
        <authorList>
            <person name="Gouzy J."/>
            <person name="Langlade N."/>
            <person name="Munos S."/>
        </authorList>
    </citation>
    <scope>NUCLEOTIDE SEQUENCE</scope>
    <source>
        <tissue evidence="2">Leaves</tissue>
    </source>
</reference>
<evidence type="ECO:0000313" key="2">
    <source>
        <dbReference type="EMBL" id="KAF5812888.1"/>
    </source>
</evidence>
<protein>
    <submittedName>
        <fullName evidence="2">Uncharacterized protein</fullName>
    </submittedName>
</protein>
<reference evidence="2" key="1">
    <citation type="journal article" date="2017" name="Nature">
        <title>The sunflower genome provides insights into oil metabolism, flowering and Asterid evolution.</title>
        <authorList>
            <person name="Badouin H."/>
            <person name="Gouzy J."/>
            <person name="Grassa C.J."/>
            <person name="Murat F."/>
            <person name="Staton S.E."/>
            <person name="Cottret L."/>
            <person name="Lelandais-Briere C."/>
            <person name="Owens G.L."/>
            <person name="Carrere S."/>
            <person name="Mayjonade B."/>
            <person name="Legrand L."/>
            <person name="Gill N."/>
            <person name="Kane N.C."/>
            <person name="Bowers J.E."/>
            <person name="Hubner S."/>
            <person name="Bellec A."/>
            <person name="Berard A."/>
            <person name="Berges H."/>
            <person name="Blanchet N."/>
            <person name="Boniface M.C."/>
            <person name="Brunel D."/>
            <person name="Catrice O."/>
            <person name="Chaidir N."/>
            <person name="Claudel C."/>
            <person name="Donnadieu C."/>
            <person name="Faraut T."/>
            <person name="Fievet G."/>
            <person name="Helmstetter N."/>
            <person name="King M."/>
            <person name="Knapp S.J."/>
            <person name="Lai Z."/>
            <person name="Le Paslier M.C."/>
            <person name="Lippi Y."/>
            <person name="Lorenzon L."/>
            <person name="Mandel J.R."/>
            <person name="Marage G."/>
            <person name="Marchand G."/>
            <person name="Marquand E."/>
            <person name="Bret-Mestries E."/>
            <person name="Morien E."/>
            <person name="Nambeesan S."/>
            <person name="Nguyen T."/>
            <person name="Pegot-Espagnet P."/>
            <person name="Pouilly N."/>
            <person name="Raftis F."/>
            <person name="Sallet E."/>
            <person name="Schiex T."/>
            <person name="Thomas J."/>
            <person name="Vandecasteele C."/>
            <person name="Vares D."/>
            <person name="Vear F."/>
            <person name="Vautrin S."/>
            <person name="Crespi M."/>
            <person name="Mangin B."/>
            <person name="Burke J.M."/>
            <person name="Salse J."/>
            <person name="Munos S."/>
            <person name="Vincourt P."/>
            <person name="Rieseberg L.H."/>
            <person name="Langlade N.B."/>
        </authorList>
    </citation>
    <scope>NUCLEOTIDE SEQUENCE</scope>
    <source>
        <tissue evidence="2">Leaves</tissue>
    </source>
</reference>
<dbReference type="Proteomes" id="UP000215914">
    <property type="component" value="Unassembled WGS sequence"/>
</dbReference>
<organism evidence="2 3">
    <name type="scientific">Helianthus annuus</name>
    <name type="common">Common sunflower</name>
    <dbReference type="NCBI Taxonomy" id="4232"/>
    <lineage>
        <taxon>Eukaryota</taxon>
        <taxon>Viridiplantae</taxon>
        <taxon>Streptophyta</taxon>
        <taxon>Embryophyta</taxon>
        <taxon>Tracheophyta</taxon>
        <taxon>Spermatophyta</taxon>
        <taxon>Magnoliopsida</taxon>
        <taxon>eudicotyledons</taxon>
        <taxon>Gunneridae</taxon>
        <taxon>Pentapetalae</taxon>
        <taxon>asterids</taxon>
        <taxon>campanulids</taxon>
        <taxon>Asterales</taxon>
        <taxon>Asteraceae</taxon>
        <taxon>Asteroideae</taxon>
        <taxon>Heliantheae alliance</taxon>
        <taxon>Heliantheae</taxon>
        <taxon>Helianthus</taxon>
    </lineage>
</organism>
<sequence length="153" mass="17141">MASGDVFSSITQITSIAETGKEPIQAQSVQSTARKEPIQSQSNSSVQSTGRLKRNDKGKEILTPKVCFTIPEEEEVEIPLRNVKARILKEEEGSCKERVGEIKEKRTSWQDKKEEILRLIDRKTANCVSQKKKDMLAAAKAMFIKAIEAPDHI</sequence>